<proteinExistence type="predicted"/>
<evidence type="ECO:0000313" key="2">
    <source>
        <dbReference type="Proteomes" id="UP000093104"/>
    </source>
</evidence>
<dbReference type="OrthoDB" id="9800258at2"/>
<dbReference type="InterPro" id="IPR014056">
    <property type="entry name" value="TypeIITA-like_toxin_pred"/>
</dbReference>
<evidence type="ECO:0000313" key="1">
    <source>
        <dbReference type="EMBL" id="OCR23392.1"/>
    </source>
</evidence>
<dbReference type="Pfam" id="PF05973">
    <property type="entry name" value="Gp49"/>
    <property type="match status" value="1"/>
</dbReference>
<reference evidence="1 2" key="1">
    <citation type="submission" date="2015-07" db="EMBL/GenBank/DDBJ databases">
        <title>Draft genome sequence of a diazotrophic, plant growth-promoting rhizobacterium of the Pseudomonas syringae complex.</title>
        <authorList>
            <person name="Patten C.L."/>
            <person name="Jeong H."/>
        </authorList>
    </citation>
    <scope>NUCLEOTIDE SEQUENCE [LARGE SCALE GENOMIC DNA]</scope>
    <source>
        <strain evidence="1 2">GR12-2</strain>
    </source>
</reference>
<accession>A0A1C7Z063</accession>
<comment type="caution">
    <text evidence="1">The sequence shown here is derived from an EMBL/GenBank/DDBJ whole genome shotgun (WGS) entry which is preliminary data.</text>
</comment>
<gene>
    <name evidence="1" type="ORF">AFK24_20030</name>
</gene>
<protein>
    <submittedName>
        <fullName evidence="1">Addiction module antitoxin RelB</fullName>
    </submittedName>
</protein>
<dbReference type="EMBL" id="LGSI01000056">
    <property type="protein sequence ID" value="OCR23392.1"/>
    <property type="molecule type" value="Genomic_DNA"/>
</dbReference>
<name>A0A1C7Z063_PSESX</name>
<dbReference type="RefSeq" id="WP_065834871.1">
    <property type="nucleotide sequence ID" value="NZ_LGSI01000056.1"/>
</dbReference>
<dbReference type="NCBIfam" id="TIGR02683">
    <property type="entry name" value="upstrm_HI1419"/>
    <property type="match status" value="1"/>
</dbReference>
<dbReference type="AlphaFoldDB" id="A0A1C7Z063"/>
<dbReference type="Proteomes" id="UP000093104">
    <property type="component" value="Unassembled WGS sequence"/>
</dbReference>
<sequence>MYTIRQTSIFAQWHATLRDIQAKIAIARRIERASAGNLGDVKSVGEGVSEMRVAVGAGYRIYFTTRNRTIIVLLVGGDKSTQPADIKQAKTVAKEV</sequence>
<dbReference type="PIRSF" id="PIRSF028744">
    <property type="entry name" value="Addict_mod_HI1419"/>
    <property type="match status" value="1"/>
</dbReference>
<dbReference type="PANTHER" id="PTHR41791:SF1">
    <property type="entry name" value="SSL7039 PROTEIN"/>
    <property type="match status" value="1"/>
</dbReference>
<dbReference type="PANTHER" id="PTHR41791">
    <property type="entry name" value="SSL7039 PROTEIN"/>
    <property type="match status" value="1"/>
</dbReference>
<dbReference type="PATRIC" id="fig|317.243.peg.3898"/>
<organism evidence="1 2">
    <name type="scientific">Pseudomonas syringae</name>
    <dbReference type="NCBI Taxonomy" id="317"/>
    <lineage>
        <taxon>Bacteria</taxon>
        <taxon>Pseudomonadati</taxon>
        <taxon>Pseudomonadota</taxon>
        <taxon>Gammaproteobacteria</taxon>
        <taxon>Pseudomonadales</taxon>
        <taxon>Pseudomonadaceae</taxon>
        <taxon>Pseudomonas</taxon>
    </lineage>
</organism>
<dbReference type="InterPro" id="IPR009241">
    <property type="entry name" value="HigB-like"/>
</dbReference>